<dbReference type="Proteomes" id="UP000007879">
    <property type="component" value="Unassembled WGS sequence"/>
</dbReference>
<dbReference type="Pfam" id="PF05461">
    <property type="entry name" value="ApoL"/>
    <property type="match status" value="1"/>
</dbReference>
<dbReference type="PANTHER" id="PTHR14096:SF28">
    <property type="entry name" value="APOLIPOPROTEIN L, 1-RELATED"/>
    <property type="match status" value="1"/>
</dbReference>
<evidence type="ECO:0000256" key="2">
    <source>
        <dbReference type="ARBA" id="ARBA00010090"/>
    </source>
</evidence>
<dbReference type="InterPro" id="IPR027417">
    <property type="entry name" value="P-loop_NTPase"/>
</dbReference>
<dbReference type="InParanoid" id="A0A1X7UX51"/>
<comment type="similarity">
    <text evidence="1">Belongs to the TRAFAC class TrmE-Era-EngA-EngB-Septin-like GTPase superfamily. AIG1/Toc34/Toc159-like paraseptin GTPase family. IAN subfamily.</text>
</comment>
<dbReference type="GO" id="GO:0016020">
    <property type="term" value="C:membrane"/>
    <property type="evidence" value="ECO:0007669"/>
    <property type="project" value="TreeGrafter"/>
</dbReference>
<keyword evidence="4" id="KW-1133">Transmembrane helix</keyword>
<gene>
    <name evidence="6" type="primary">105312684</name>
</gene>
<dbReference type="GO" id="GO:0042157">
    <property type="term" value="P:lipoprotein metabolic process"/>
    <property type="evidence" value="ECO:0007669"/>
    <property type="project" value="InterPro"/>
</dbReference>
<accession>A0A1X7UX51</accession>
<evidence type="ECO:0000313" key="6">
    <source>
        <dbReference type="EnsemblMetazoa" id="Aqu2.1.32358_001"/>
    </source>
</evidence>
<organism evidence="6">
    <name type="scientific">Amphimedon queenslandica</name>
    <name type="common">Sponge</name>
    <dbReference type="NCBI Taxonomy" id="400682"/>
    <lineage>
        <taxon>Eukaryota</taxon>
        <taxon>Metazoa</taxon>
        <taxon>Porifera</taxon>
        <taxon>Demospongiae</taxon>
        <taxon>Heteroscleromorpha</taxon>
        <taxon>Haplosclerida</taxon>
        <taxon>Niphatidae</taxon>
        <taxon>Amphimedon</taxon>
    </lineage>
</organism>
<evidence type="ECO:0000256" key="4">
    <source>
        <dbReference type="SAM" id="Phobius"/>
    </source>
</evidence>
<dbReference type="InterPro" id="IPR008405">
    <property type="entry name" value="ApoL"/>
</dbReference>
<reference evidence="6" key="2">
    <citation type="submission" date="2017-05" db="UniProtKB">
        <authorList>
            <consortium name="EnsemblMetazoa"/>
        </authorList>
    </citation>
    <scope>IDENTIFICATION</scope>
</reference>
<dbReference type="GO" id="GO:0005576">
    <property type="term" value="C:extracellular region"/>
    <property type="evidence" value="ECO:0007669"/>
    <property type="project" value="InterPro"/>
</dbReference>
<protein>
    <recommendedName>
        <fullName evidence="5">Caspase family p20 domain-containing protein</fullName>
    </recommendedName>
</protein>
<dbReference type="EnsemblMetazoa" id="Aqu2.1.32358_001">
    <property type="protein sequence ID" value="Aqu2.1.32358_001"/>
    <property type="gene ID" value="Aqu2.1.32358"/>
</dbReference>
<dbReference type="InterPro" id="IPR029030">
    <property type="entry name" value="Caspase-like_dom_sf"/>
</dbReference>
<dbReference type="Gene3D" id="3.40.50.1460">
    <property type="match status" value="1"/>
</dbReference>
<feature type="transmembrane region" description="Helical" evidence="4">
    <location>
        <begin position="698"/>
        <end position="721"/>
    </location>
</feature>
<dbReference type="InterPro" id="IPR011600">
    <property type="entry name" value="Pept_C14_caspase"/>
</dbReference>
<keyword evidence="7" id="KW-1185">Reference proteome</keyword>
<proteinExistence type="inferred from homology"/>
<dbReference type="InterPro" id="IPR001309">
    <property type="entry name" value="Pept_C14_p20"/>
</dbReference>
<reference evidence="7" key="1">
    <citation type="journal article" date="2010" name="Nature">
        <title>The Amphimedon queenslandica genome and the evolution of animal complexity.</title>
        <authorList>
            <person name="Srivastava M."/>
            <person name="Simakov O."/>
            <person name="Chapman J."/>
            <person name="Fahey B."/>
            <person name="Gauthier M.E."/>
            <person name="Mitros T."/>
            <person name="Richards G.S."/>
            <person name="Conaco C."/>
            <person name="Dacre M."/>
            <person name="Hellsten U."/>
            <person name="Larroux C."/>
            <person name="Putnam N.H."/>
            <person name="Stanke M."/>
            <person name="Adamska M."/>
            <person name="Darling A."/>
            <person name="Degnan S.M."/>
            <person name="Oakley T.H."/>
            <person name="Plachetzki D.C."/>
            <person name="Zhai Y."/>
            <person name="Adamski M."/>
            <person name="Calcino A."/>
            <person name="Cummins S.F."/>
            <person name="Goodstein D.M."/>
            <person name="Harris C."/>
            <person name="Jackson D.J."/>
            <person name="Leys S.P."/>
            <person name="Shu S."/>
            <person name="Woodcroft B.J."/>
            <person name="Vervoort M."/>
            <person name="Kosik K.S."/>
            <person name="Manning G."/>
            <person name="Degnan B.M."/>
            <person name="Rokhsar D.S."/>
        </authorList>
    </citation>
    <scope>NUCLEOTIDE SEQUENCE [LARGE SCALE GENOMIC DNA]</scope>
</reference>
<dbReference type="InterPro" id="IPR006703">
    <property type="entry name" value="G_AIG1"/>
</dbReference>
<dbReference type="Pfam" id="PF00656">
    <property type="entry name" value="Peptidase_C14"/>
    <property type="match status" value="1"/>
</dbReference>
<evidence type="ECO:0000256" key="1">
    <source>
        <dbReference type="ARBA" id="ARBA00008535"/>
    </source>
</evidence>
<dbReference type="KEGG" id="aqu:105312684"/>
<feature type="transmembrane region" description="Helical" evidence="4">
    <location>
        <begin position="353"/>
        <end position="373"/>
    </location>
</feature>
<dbReference type="Pfam" id="PF04548">
    <property type="entry name" value="AIG1"/>
    <property type="match status" value="1"/>
</dbReference>
<dbReference type="GO" id="GO:0006508">
    <property type="term" value="P:proteolysis"/>
    <property type="evidence" value="ECO:0007669"/>
    <property type="project" value="InterPro"/>
</dbReference>
<sequence>MAEPLLNYGDNQDDGTRSTESAGFLMEGVTDVSSLSDESTCMSTMKRVLTREGTLSDIHLLVVGRTGQGKSTLINSLIELAEEVVEEGAESDICTKSCHSYVYPELLPGVRVRIVDSPGLQDIYANEQQYIQEMKSQCQEVSLVLYCIKMTDHRISNDDKSALRKLNRAFGPGFWKRVLFVLTFANNHKCDQRDNRDEDGPEPPYSDEAAWENLIRQRFVNRVKRRGADINTFLKQDLKIDDLLQFAPAGHYKPSYSMRNPKQLPDRGDWLYDMIELIHSQIKQKKFSRLNLNDKIHLAFIVDNHGEVKIEKDGTKTPNNDAKDAQKFKETLEELGFCTLYFNSLSSQSISTLLEIFLCVDHSQLATFAFIVLCKGKSRHLYDCNDKRIETESVFGLFPDDQSPLAQVPKIFYFHLVHTKEPKEKLQFLSVPRKNSVALITSVDQKSSSVVLNTVGTKLKNEPSIQQCCKEIDEECNRRHDKVSCVYISNFTDKFVLPAPFEPFHPRAKKEHYKKQLQMYRSMWYPIRCKTINVLSDSKDAVLTTVRNERIGRIAASLASVAGGGLVITGLALIPFTLGGSLVLSVAGSAVGGGAALGGIGAFAASAISTNKHLKSAQEHISLDQQLSQSINVVAKKYDDAVIKCNESALERGELAGNVVAGGAHGLANLSRVGVGIAFGIEAAAEAGAVALRTGARAVGVVLAGASLAVTVPIDLGFIIYNSYQIHQSSKDKTGKADKNKAIQWFIKRIEDMLKDTCATVELQQHTIKGGKTLTIEKADSGYEMIVPAPTEEESVINIHTIFSGPFVLPDGYTIVSAIYDVVLPENLLHPVTFKLEHCIDLNDKVTASKMCFAVATIDLEKKVFEFKCIEVFPERAFPIGETYASLEISKSCLVCVLYRGSTMDTLMKYAAQCSYSREYKNCWTMSIQFTKCLNAHLKYVHTQSESVSTIESYPFSFKKREGDEQLLMGFRKIKDPMDVKGWRVSPLTPIPDKILKADVDCVELQQEFWKLQSRIIPSIEFSVFVFNEEAASDELDKYLDIDGTTTDIYIKIQKE</sequence>
<dbReference type="OrthoDB" id="8954335at2759"/>
<comment type="similarity">
    <text evidence="2">Belongs to the apolipoprotein L family.</text>
</comment>
<name>A0A1X7UX51_AMPQE</name>
<keyword evidence="4" id="KW-0472">Membrane</keyword>
<dbReference type="EnsemblMetazoa" id="XM_019996208.1">
    <property type="protein sequence ID" value="XP_019851767.1"/>
    <property type="gene ID" value="LOC105312684"/>
</dbReference>
<dbReference type="GO" id="GO:0004197">
    <property type="term" value="F:cysteine-type endopeptidase activity"/>
    <property type="evidence" value="ECO:0007669"/>
    <property type="project" value="InterPro"/>
</dbReference>
<dbReference type="GO" id="GO:0006869">
    <property type="term" value="P:lipid transport"/>
    <property type="evidence" value="ECO:0007669"/>
    <property type="project" value="InterPro"/>
</dbReference>
<dbReference type="eggNOG" id="ENOG502RV35">
    <property type="taxonomic scope" value="Eukaryota"/>
</dbReference>
<evidence type="ECO:0000256" key="3">
    <source>
        <dbReference type="ARBA" id="ARBA00022741"/>
    </source>
</evidence>
<dbReference type="SUPFAM" id="SSF52540">
    <property type="entry name" value="P-loop containing nucleoside triphosphate hydrolases"/>
    <property type="match status" value="1"/>
</dbReference>
<evidence type="ECO:0000259" key="5">
    <source>
        <dbReference type="PROSITE" id="PS50208"/>
    </source>
</evidence>
<dbReference type="Gene3D" id="3.40.50.300">
    <property type="entry name" value="P-loop containing nucleotide triphosphate hydrolases"/>
    <property type="match status" value="1"/>
</dbReference>
<dbReference type="SUPFAM" id="SSF52129">
    <property type="entry name" value="Caspase-like"/>
    <property type="match status" value="1"/>
</dbReference>
<keyword evidence="3" id="KW-0547">Nucleotide-binding</keyword>
<dbReference type="GO" id="GO:0008289">
    <property type="term" value="F:lipid binding"/>
    <property type="evidence" value="ECO:0007669"/>
    <property type="project" value="InterPro"/>
</dbReference>
<evidence type="ECO:0000313" key="7">
    <source>
        <dbReference type="Proteomes" id="UP000007879"/>
    </source>
</evidence>
<feature type="transmembrane region" description="Helical" evidence="4">
    <location>
        <begin position="582"/>
        <end position="605"/>
    </location>
</feature>
<dbReference type="PANTHER" id="PTHR14096">
    <property type="entry name" value="APOLIPOPROTEIN L"/>
    <property type="match status" value="1"/>
</dbReference>
<feature type="domain" description="Caspase family p20" evidence="5">
    <location>
        <begin position="295"/>
        <end position="404"/>
    </location>
</feature>
<dbReference type="AlphaFoldDB" id="A0A1X7UX51"/>
<dbReference type="PROSITE" id="PS50208">
    <property type="entry name" value="CASPASE_P20"/>
    <property type="match status" value="1"/>
</dbReference>
<keyword evidence="4" id="KW-0812">Transmembrane</keyword>
<dbReference type="GO" id="GO:0005525">
    <property type="term" value="F:GTP binding"/>
    <property type="evidence" value="ECO:0007669"/>
    <property type="project" value="InterPro"/>
</dbReference>
<feature type="transmembrane region" description="Helical" evidence="4">
    <location>
        <begin position="554"/>
        <end position="576"/>
    </location>
</feature>